<dbReference type="AlphaFoldDB" id="A0A9Q0KJW7"/>
<evidence type="ECO:0000313" key="3">
    <source>
        <dbReference type="Proteomes" id="UP001141806"/>
    </source>
</evidence>
<dbReference type="EMBL" id="JAMYWD010000005">
    <property type="protein sequence ID" value="KAJ4971596.1"/>
    <property type="molecule type" value="Genomic_DNA"/>
</dbReference>
<sequence length="100" mass="11614">MGVSINAEQIKIDRSHSTEKERRRSTPTLNVEDDVELKLDWKLESSIQDPIQVWIKTGSQRSKGDGLISAIHVFNLPKWRKHQNRLNYSPRVLQLVKVPE</sequence>
<proteinExistence type="predicted"/>
<gene>
    <name evidence="2" type="ORF">NE237_004695</name>
</gene>
<accession>A0A9Q0KJW7</accession>
<evidence type="ECO:0000313" key="2">
    <source>
        <dbReference type="EMBL" id="KAJ4971596.1"/>
    </source>
</evidence>
<name>A0A9Q0KJW7_9MAGN</name>
<dbReference type="Proteomes" id="UP001141806">
    <property type="component" value="Unassembled WGS sequence"/>
</dbReference>
<reference evidence="2" key="1">
    <citation type="journal article" date="2023" name="Plant J.">
        <title>The genome of the king protea, Protea cynaroides.</title>
        <authorList>
            <person name="Chang J."/>
            <person name="Duong T.A."/>
            <person name="Schoeman C."/>
            <person name="Ma X."/>
            <person name="Roodt D."/>
            <person name="Barker N."/>
            <person name="Li Z."/>
            <person name="Van de Peer Y."/>
            <person name="Mizrachi E."/>
        </authorList>
    </citation>
    <scope>NUCLEOTIDE SEQUENCE</scope>
    <source>
        <tissue evidence="2">Young leaves</tissue>
    </source>
</reference>
<protein>
    <submittedName>
        <fullName evidence="2">Uncharacterized protein</fullName>
    </submittedName>
</protein>
<feature type="region of interest" description="Disordered" evidence="1">
    <location>
        <begin position="1"/>
        <end position="29"/>
    </location>
</feature>
<comment type="caution">
    <text evidence="2">The sequence shown here is derived from an EMBL/GenBank/DDBJ whole genome shotgun (WGS) entry which is preliminary data.</text>
</comment>
<evidence type="ECO:0000256" key="1">
    <source>
        <dbReference type="SAM" id="MobiDB-lite"/>
    </source>
</evidence>
<feature type="compositionally biased region" description="Basic and acidic residues" evidence="1">
    <location>
        <begin position="10"/>
        <end position="24"/>
    </location>
</feature>
<keyword evidence="3" id="KW-1185">Reference proteome</keyword>
<organism evidence="2 3">
    <name type="scientific">Protea cynaroides</name>
    <dbReference type="NCBI Taxonomy" id="273540"/>
    <lineage>
        <taxon>Eukaryota</taxon>
        <taxon>Viridiplantae</taxon>
        <taxon>Streptophyta</taxon>
        <taxon>Embryophyta</taxon>
        <taxon>Tracheophyta</taxon>
        <taxon>Spermatophyta</taxon>
        <taxon>Magnoliopsida</taxon>
        <taxon>Proteales</taxon>
        <taxon>Proteaceae</taxon>
        <taxon>Protea</taxon>
    </lineage>
</organism>